<evidence type="ECO:0000259" key="3">
    <source>
        <dbReference type="Pfam" id="PF07670"/>
    </source>
</evidence>
<dbReference type="PANTHER" id="PTHR43185">
    <property type="entry name" value="FERROUS IRON TRANSPORT PROTEIN B"/>
    <property type="match status" value="1"/>
</dbReference>
<dbReference type="InterPro" id="IPR050860">
    <property type="entry name" value="FeoB_GTPase"/>
</dbReference>
<feature type="domain" description="Ferrous iron transport protein B C-terminal" evidence="2">
    <location>
        <begin position="251"/>
        <end position="299"/>
    </location>
</feature>
<feature type="transmembrane region" description="Helical" evidence="1">
    <location>
        <begin position="439"/>
        <end position="459"/>
    </location>
</feature>
<dbReference type="Proteomes" id="UP000243739">
    <property type="component" value="Unassembled WGS sequence"/>
</dbReference>
<evidence type="ECO:0000313" key="4">
    <source>
        <dbReference type="EMBL" id="OEG00037.1"/>
    </source>
</evidence>
<gene>
    <name evidence="4" type="ORF">BHF71_06655</name>
</gene>
<keyword evidence="1" id="KW-1133">Transmembrane helix</keyword>
<dbReference type="GO" id="GO:0015093">
    <property type="term" value="F:ferrous iron transmembrane transporter activity"/>
    <property type="evidence" value="ECO:0007669"/>
    <property type="project" value="InterPro"/>
</dbReference>
<dbReference type="AlphaFoldDB" id="A0A1D2YWP3"/>
<keyword evidence="1" id="KW-0812">Transmembrane</keyword>
<feature type="transmembrane region" description="Helical" evidence="1">
    <location>
        <begin position="68"/>
        <end position="86"/>
    </location>
</feature>
<dbReference type="GO" id="GO:0005886">
    <property type="term" value="C:plasma membrane"/>
    <property type="evidence" value="ECO:0007669"/>
    <property type="project" value="TreeGrafter"/>
</dbReference>
<feature type="domain" description="Nucleoside transporter/FeoB GTPase Gate" evidence="3">
    <location>
        <begin position="137"/>
        <end position="229"/>
    </location>
</feature>
<dbReference type="Pfam" id="PF07664">
    <property type="entry name" value="FeoB_C"/>
    <property type="match status" value="1"/>
</dbReference>
<evidence type="ECO:0000256" key="1">
    <source>
        <dbReference type="SAM" id="Phobius"/>
    </source>
</evidence>
<sequence length="465" mass="51838">MSLTMNNLNKIIELSNYYQKNSQTSNRDKIVSQIYSQSEIIAKQAIRNNKDKTTDLDKRLDDILTSKIFGYPIMLLILSIVFWMTIVGANYPSQILATIFFYLQEQLTNLFQYFNAPEWLRGFLVDGVYRGLAWVVSVMLPPMAIFFPLFTILEDLGYLPRVAFNLDRFFQKAGAHGKQSLTMSMGFGCNAAGIISCRIIESPRERLIAILTNNFVPCNGRFPTLITVATIFFGAAVSALYSTIIASMVIVGIVIVGIIVTLITSWLLSKTLLKGVPSSFTLELPPYRKPQIMKVFIRSVYDRTMFVLKRAVKIAAPAGAITWLLANTYLNGNSLIDIGANFLQPLGYAIGLDGYILMAFILGFPANEIVFPILIMSYLSQGSLMELDSFAALKTLLLDHGWTWLTALNLLLFSLLHFPCGTTMLTIKKETGSIKWTALAFIIPTSIAFLVTFAVAQTVRLLGIL</sequence>
<dbReference type="InterPro" id="IPR011642">
    <property type="entry name" value="Gate_dom"/>
</dbReference>
<dbReference type="PANTHER" id="PTHR43185:SF2">
    <property type="entry name" value="FERROUS IRON TRANSPORT PROTEIN B"/>
    <property type="match status" value="1"/>
</dbReference>
<accession>A0A1D2YWP3</accession>
<feature type="transmembrane region" description="Helical" evidence="1">
    <location>
        <begin position="247"/>
        <end position="268"/>
    </location>
</feature>
<reference evidence="4 5" key="1">
    <citation type="submission" date="2016-09" db="EMBL/GenBank/DDBJ databases">
        <title>Draft genome sequence for the type strain of Vulcanibacillus modesticaldus BR, a strictly anaerobic, moderately thermophilic, and nitrate-reducing bacterium from deep sea-hydrothermal vents of the Mid-Atlantic Ridge.</title>
        <authorList>
            <person name="Abin C.A."/>
            <person name="Hollibaugh J.T."/>
        </authorList>
    </citation>
    <scope>NUCLEOTIDE SEQUENCE [LARGE SCALE GENOMIC DNA]</scope>
    <source>
        <strain evidence="4 5">BR</strain>
    </source>
</reference>
<dbReference type="EMBL" id="MIJF01000009">
    <property type="protein sequence ID" value="OEG00037.1"/>
    <property type="molecule type" value="Genomic_DNA"/>
</dbReference>
<evidence type="ECO:0000313" key="5">
    <source>
        <dbReference type="Proteomes" id="UP000243739"/>
    </source>
</evidence>
<protein>
    <submittedName>
        <fullName evidence="4">Iron transporter FeoB</fullName>
    </submittedName>
</protein>
<keyword evidence="5" id="KW-1185">Reference proteome</keyword>
<dbReference type="STRING" id="337097.BHF71_06655"/>
<feature type="transmembrane region" description="Helical" evidence="1">
    <location>
        <begin position="407"/>
        <end position="427"/>
    </location>
</feature>
<feature type="transmembrane region" description="Helical" evidence="1">
    <location>
        <begin position="222"/>
        <end position="241"/>
    </location>
</feature>
<keyword evidence="1" id="KW-0472">Membrane</keyword>
<comment type="caution">
    <text evidence="4">The sequence shown here is derived from an EMBL/GenBank/DDBJ whole genome shotgun (WGS) entry which is preliminary data.</text>
</comment>
<feature type="domain" description="Nucleoside transporter/FeoB GTPase Gate" evidence="3">
    <location>
        <begin position="309"/>
        <end position="433"/>
    </location>
</feature>
<dbReference type="Pfam" id="PF07670">
    <property type="entry name" value="Gate"/>
    <property type="match status" value="2"/>
</dbReference>
<proteinExistence type="predicted"/>
<organism evidence="4 5">
    <name type="scientific">Vulcanibacillus modesticaldus</name>
    <dbReference type="NCBI Taxonomy" id="337097"/>
    <lineage>
        <taxon>Bacteria</taxon>
        <taxon>Bacillati</taxon>
        <taxon>Bacillota</taxon>
        <taxon>Bacilli</taxon>
        <taxon>Bacillales</taxon>
        <taxon>Bacillaceae</taxon>
        <taxon>Vulcanibacillus</taxon>
    </lineage>
</organism>
<evidence type="ECO:0000259" key="2">
    <source>
        <dbReference type="Pfam" id="PF07664"/>
    </source>
</evidence>
<feature type="transmembrane region" description="Helical" evidence="1">
    <location>
        <begin position="131"/>
        <end position="153"/>
    </location>
</feature>
<name>A0A1D2YWP3_9BACI</name>
<dbReference type="InterPro" id="IPR011640">
    <property type="entry name" value="Fe2_transport_prot_B_C"/>
</dbReference>
<dbReference type="OrthoDB" id="9809127at2"/>